<protein>
    <submittedName>
        <fullName evidence="1">Uncharacterized protein</fullName>
    </submittedName>
</protein>
<sequence>MKDSAKTPDNLPKSEHSFFKMVQILLYPANPVKIFWVNVMFESISLVSYDVIAPKPYVALTSNSTNPLGLEWGAVEYLGSCLSKSKQCATQLSIEGGGADNEISKKLHKNLEDLMDTVIHLMIAYNMVRAHTKVEVNGIKGKLTSSKENEAIKDLLMCHKNLGMNQIFYGILADFCAAGVCGLMVCSDDWRTSSVEGAL</sequence>
<dbReference type="Proteomes" id="UP000765509">
    <property type="component" value="Unassembled WGS sequence"/>
</dbReference>
<accession>A0A9Q3P7T0</accession>
<name>A0A9Q3P7T0_9BASI</name>
<dbReference type="EMBL" id="AVOT02056529">
    <property type="protein sequence ID" value="MBW0550852.1"/>
    <property type="molecule type" value="Genomic_DNA"/>
</dbReference>
<proteinExistence type="predicted"/>
<evidence type="ECO:0000313" key="1">
    <source>
        <dbReference type="EMBL" id="MBW0550852.1"/>
    </source>
</evidence>
<evidence type="ECO:0000313" key="2">
    <source>
        <dbReference type="Proteomes" id="UP000765509"/>
    </source>
</evidence>
<keyword evidence="2" id="KW-1185">Reference proteome</keyword>
<dbReference type="OrthoDB" id="3162621at2759"/>
<organism evidence="1 2">
    <name type="scientific">Austropuccinia psidii MF-1</name>
    <dbReference type="NCBI Taxonomy" id="1389203"/>
    <lineage>
        <taxon>Eukaryota</taxon>
        <taxon>Fungi</taxon>
        <taxon>Dikarya</taxon>
        <taxon>Basidiomycota</taxon>
        <taxon>Pucciniomycotina</taxon>
        <taxon>Pucciniomycetes</taxon>
        <taxon>Pucciniales</taxon>
        <taxon>Sphaerophragmiaceae</taxon>
        <taxon>Austropuccinia</taxon>
    </lineage>
</organism>
<reference evidence="1" key="1">
    <citation type="submission" date="2021-03" db="EMBL/GenBank/DDBJ databases">
        <title>Draft genome sequence of rust myrtle Austropuccinia psidii MF-1, a brazilian biotype.</title>
        <authorList>
            <person name="Quecine M.C."/>
            <person name="Pachon D.M.R."/>
            <person name="Bonatelli M.L."/>
            <person name="Correr F.H."/>
            <person name="Franceschini L.M."/>
            <person name="Leite T.F."/>
            <person name="Margarido G.R.A."/>
            <person name="Almeida C.A."/>
            <person name="Ferrarezi J.A."/>
            <person name="Labate C.A."/>
        </authorList>
    </citation>
    <scope>NUCLEOTIDE SEQUENCE</scope>
    <source>
        <strain evidence="1">MF-1</strain>
    </source>
</reference>
<comment type="caution">
    <text evidence="1">The sequence shown here is derived from an EMBL/GenBank/DDBJ whole genome shotgun (WGS) entry which is preliminary data.</text>
</comment>
<gene>
    <name evidence="1" type="ORF">O181_090567</name>
</gene>
<dbReference type="AlphaFoldDB" id="A0A9Q3P7T0"/>